<organism evidence="2">
    <name type="scientific">bioreactor metagenome</name>
    <dbReference type="NCBI Taxonomy" id="1076179"/>
    <lineage>
        <taxon>unclassified sequences</taxon>
        <taxon>metagenomes</taxon>
        <taxon>ecological metagenomes</taxon>
    </lineage>
</organism>
<gene>
    <name evidence="2" type="ORF">SDC9_188531</name>
</gene>
<accession>A0A645HPK7</accession>
<proteinExistence type="predicted"/>
<comment type="caution">
    <text evidence="2">The sequence shown here is derived from an EMBL/GenBank/DDBJ whole genome shotgun (WGS) entry which is preliminary data.</text>
</comment>
<reference evidence="2" key="1">
    <citation type="submission" date="2019-08" db="EMBL/GenBank/DDBJ databases">
        <authorList>
            <person name="Kucharzyk K."/>
            <person name="Murdoch R.W."/>
            <person name="Higgins S."/>
            <person name="Loffler F."/>
        </authorList>
    </citation>
    <scope>NUCLEOTIDE SEQUENCE</scope>
</reference>
<sequence length="188" mass="21096">MFQRDIFSFRYQPQGQEDEQDVQTTVDPESIGAAQRVQHRQEGCTDDHIGNPVGCGRAGDTEIAAFQRLDFRAQNPNQRTGAHGKANDKHQQHQYSEVLRGRRVNTHVHHRTQHAHTDGHDDKAEDQRRLAAPTVNQANGDKGCQHVGQTDDNSPPHLLGGVGVARQLKDFRCVIHNDVHPGELLHHL</sequence>
<dbReference type="EMBL" id="VSSQ01097764">
    <property type="protein sequence ID" value="MPN40991.1"/>
    <property type="molecule type" value="Genomic_DNA"/>
</dbReference>
<evidence type="ECO:0000313" key="2">
    <source>
        <dbReference type="EMBL" id="MPN40991.1"/>
    </source>
</evidence>
<name>A0A645HPK7_9ZZZZ</name>
<feature type="region of interest" description="Disordered" evidence="1">
    <location>
        <begin position="71"/>
        <end position="91"/>
    </location>
</feature>
<dbReference type="AlphaFoldDB" id="A0A645HPK7"/>
<evidence type="ECO:0000256" key="1">
    <source>
        <dbReference type="SAM" id="MobiDB-lite"/>
    </source>
</evidence>
<protein>
    <submittedName>
        <fullName evidence="2">Uncharacterized protein</fullName>
    </submittedName>
</protein>